<dbReference type="SUPFAM" id="SSF143517">
    <property type="entry name" value="TRCF domain-like"/>
    <property type="match status" value="1"/>
</dbReference>
<dbReference type="SMART" id="SM00487">
    <property type="entry name" value="DEXDc"/>
    <property type="match status" value="1"/>
</dbReference>
<dbReference type="SMART" id="SM01058">
    <property type="entry name" value="CarD_TRCF"/>
    <property type="match status" value="1"/>
</dbReference>
<dbReference type="SMART" id="SM00982">
    <property type="entry name" value="TRCF"/>
    <property type="match status" value="1"/>
</dbReference>
<dbReference type="PANTHER" id="PTHR47964:SF1">
    <property type="entry name" value="ATP-DEPENDENT DNA HELICASE HOMOLOG RECG, CHLOROPLASTIC"/>
    <property type="match status" value="1"/>
</dbReference>
<dbReference type="Pfam" id="PF17757">
    <property type="entry name" value="UvrB_inter"/>
    <property type="match status" value="1"/>
</dbReference>
<dbReference type="Pfam" id="PF02559">
    <property type="entry name" value="CarD_TRCF_RID"/>
    <property type="match status" value="1"/>
</dbReference>
<dbReference type="HAMAP" id="MF_00969">
    <property type="entry name" value="TRCF"/>
    <property type="match status" value="1"/>
</dbReference>
<evidence type="ECO:0000256" key="11">
    <source>
        <dbReference type="ARBA" id="ARBA00061399"/>
    </source>
</evidence>
<comment type="similarity">
    <text evidence="11 13">In the C-terminal section; belongs to the helicase family. RecG subfamily.</text>
</comment>
<evidence type="ECO:0000256" key="1">
    <source>
        <dbReference type="ARBA" id="ARBA00004496"/>
    </source>
</evidence>
<accession>A0A0Q4B660</accession>
<keyword evidence="6" id="KW-0347">Helicase</keyword>
<dbReference type="GO" id="GO:0005524">
    <property type="term" value="F:ATP binding"/>
    <property type="evidence" value="ECO:0007669"/>
    <property type="project" value="UniProtKB-UniRule"/>
</dbReference>
<sequence>MMAVREEGVLSSLLKDFAKLPEIKRLSEHRTPGRALQVKGLKGSAYSLAVASLQISRRNAGTTVVLMPSQEDASYLFSDLQLFFPEHQLYYLPCTLRDSRQALLEPVIQRNELVACQSDIASGTSATIVVTYLQAVAERFTNASVFEEHAFSLRTGAAMNPRVLCERLVEEGFEQVDFVYEPGQFARRGSIVDLFSLSDTLPYRIDFLGNTIDSIRQFEVDSQQSVRKVETISVIPPTGGEGALHETSLLEILPAETLVWGEEIPEQLVGYENFYQKLELRQRPHFIAPLELKVFFQRYPLVEGGLQLLGSFGGLLDFHTVAQPPFQKNFSAVAQRIETDWGRGIKTYISAEQPSQLARLQAIFDELGVPREHYTLVQASLWGGFSSQLLELNLFTDHQIFDRYHKYTLRKQLPKRDAFSVKEMQALKPGDYVVHADHGVGVFEGLIRTEENGVAQEYVRLSYQDKDTILVSIHNLHRLSKYRGKEGEAPVISKLGSAAWSRMKAKAKGKVKDIARDLIHLYARRREEKGFAYGADTYLQETLEASFIYQDTPDQLEATRAVKADMERPIPMDRLVCGDVGFGKTEIAIRAAFKAVSDSKQVAVLVPTTVLALQHYKTFSSRLAEFPCKVELLSRMRTAKEQAQVLDGLSNGTVDIVIGTHAILRKGLNFKDLGLLIVDEEQKFGVAAKEKLKALRGNVDTLTLTATPIPRTLQFSLMGARDLSIISTPPPNRFPIQTTVTTFDPVTIAEAIRHEVTRGGQVFFVHNQISSLANIYNTLHELLPDIRIVTAHGKMKPADLEAIMLDFMAGDYDVLLSTSIVEAGLDIPNANTIIINNGHRFGLSDLHQLRGRVGRANKKAYCYILVPDSEALTPEARRRLRAIEEFADLGSGINIAMQDLDIRGAGNLLGAEQSGFIVDLGFETYHRILDEALYELKTTEFRELFQDAKEDLAKTCECIVETDLDISLPEAYVASPEERIRLYREIDTLRTTEELEKFSATLQDRFGPLPKQAKALVQIPPLKWKAASMGVEKIQLRRGTLTISFSESLGAEFISSAQFSRMLDTIQQNPKRFRIRQQNEALRIDGLHVGGVDDAMQLLSLLAG</sequence>
<comment type="caution">
    <text evidence="16">The sequence shown here is derived from an EMBL/GenBank/DDBJ whole genome shotgun (WGS) entry which is preliminary data.</text>
</comment>
<proteinExistence type="inferred from homology"/>
<dbReference type="Gene3D" id="3.30.2060.10">
    <property type="entry name" value="Penicillin-binding protein 1b domain"/>
    <property type="match status" value="1"/>
</dbReference>
<dbReference type="PROSITE" id="PS51192">
    <property type="entry name" value="HELICASE_ATP_BIND_1"/>
    <property type="match status" value="1"/>
</dbReference>
<feature type="domain" description="Helicase C-terminal" evidence="15">
    <location>
        <begin position="751"/>
        <end position="901"/>
    </location>
</feature>
<keyword evidence="3 13" id="KW-0547">Nucleotide-binding</keyword>
<evidence type="ECO:0000256" key="4">
    <source>
        <dbReference type="ARBA" id="ARBA00022763"/>
    </source>
</evidence>
<dbReference type="Gene3D" id="2.40.10.170">
    <property type="match status" value="1"/>
</dbReference>
<dbReference type="InterPro" id="IPR003711">
    <property type="entry name" value="CarD-like/TRCF_RID"/>
</dbReference>
<evidence type="ECO:0000256" key="5">
    <source>
        <dbReference type="ARBA" id="ARBA00022801"/>
    </source>
</evidence>
<dbReference type="GO" id="GO:0003684">
    <property type="term" value="F:damaged DNA binding"/>
    <property type="evidence" value="ECO:0007669"/>
    <property type="project" value="InterPro"/>
</dbReference>
<dbReference type="PATRIC" id="fig|1702214.3.peg.673"/>
<dbReference type="GO" id="GO:0005737">
    <property type="term" value="C:cytoplasm"/>
    <property type="evidence" value="ECO:0007669"/>
    <property type="project" value="UniProtKB-SubCell"/>
</dbReference>
<keyword evidence="7 13" id="KW-0067">ATP-binding</keyword>
<dbReference type="InterPro" id="IPR004576">
    <property type="entry name" value="Mfd"/>
</dbReference>
<dbReference type="CDD" id="cd17991">
    <property type="entry name" value="DEXHc_TRCF"/>
    <property type="match status" value="1"/>
</dbReference>
<keyword evidence="4 13" id="KW-0227">DNA damage</keyword>
<dbReference type="SMART" id="SM00490">
    <property type="entry name" value="HELICc"/>
    <property type="match status" value="1"/>
</dbReference>
<dbReference type="STRING" id="1702214.AL399_06810"/>
<dbReference type="GO" id="GO:0000716">
    <property type="term" value="P:transcription-coupled nucleotide-excision repair, DNA damage recognition"/>
    <property type="evidence" value="ECO:0007669"/>
    <property type="project" value="UniProtKB-UniRule"/>
</dbReference>
<dbReference type="InterPro" id="IPR037235">
    <property type="entry name" value="TRCF-like_C_D7"/>
</dbReference>
<dbReference type="Proteomes" id="UP000054172">
    <property type="component" value="Unassembled WGS sequence"/>
</dbReference>
<keyword evidence="17" id="KW-1185">Reference proteome</keyword>
<dbReference type="PROSITE" id="PS51194">
    <property type="entry name" value="HELICASE_CTER"/>
    <property type="match status" value="1"/>
</dbReference>
<dbReference type="GO" id="GO:0003678">
    <property type="term" value="F:DNA helicase activity"/>
    <property type="evidence" value="ECO:0007669"/>
    <property type="project" value="TreeGrafter"/>
</dbReference>
<feature type="domain" description="Helicase ATP-binding" evidence="14">
    <location>
        <begin position="565"/>
        <end position="726"/>
    </location>
</feature>
<keyword evidence="2 13" id="KW-0963">Cytoplasm</keyword>
<dbReference type="InterPro" id="IPR001650">
    <property type="entry name" value="Helicase_C-like"/>
</dbReference>
<dbReference type="SUPFAM" id="SSF52540">
    <property type="entry name" value="P-loop containing nucleoside triphosphate hydrolases"/>
    <property type="match status" value="3"/>
</dbReference>
<dbReference type="PANTHER" id="PTHR47964">
    <property type="entry name" value="ATP-DEPENDENT DNA HELICASE HOMOLOG RECG, CHLOROPLASTIC"/>
    <property type="match status" value="1"/>
</dbReference>
<reference evidence="16" key="1">
    <citation type="submission" date="2015-08" db="EMBL/GenBank/DDBJ databases">
        <title>Candidatus Bacteriodes Periocalifornicus.</title>
        <authorList>
            <person name="McLean J.S."/>
            <person name="Kelley S."/>
        </authorList>
    </citation>
    <scope>NUCLEOTIDE SEQUENCE [LARGE SCALE GENOMIC DNA]</scope>
    <source>
        <strain evidence="16">12B</strain>
    </source>
</reference>
<evidence type="ECO:0000259" key="15">
    <source>
        <dbReference type="PROSITE" id="PS51194"/>
    </source>
</evidence>
<comment type="similarity">
    <text evidence="10 13">In the N-terminal section; belongs to the UvrB family.</text>
</comment>
<dbReference type="InterPro" id="IPR014001">
    <property type="entry name" value="Helicase_ATP-bd"/>
</dbReference>
<dbReference type="Pfam" id="PF03461">
    <property type="entry name" value="TRCF"/>
    <property type="match status" value="1"/>
</dbReference>
<evidence type="ECO:0000313" key="17">
    <source>
        <dbReference type="Proteomes" id="UP000054172"/>
    </source>
</evidence>
<evidence type="ECO:0000259" key="14">
    <source>
        <dbReference type="PROSITE" id="PS51192"/>
    </source>
</evidence>
<comment type="function">
    <text evidence="13">Couples transcription and DNA repair by recognizing RNA polymerase (RNAP) stalled at DNA lesions. Mediates ATP-dependent release of RNAP and its truncated transcript from the DNA, and recruitment of nucleotide excision repair machinery to the damaged site.</text>
</comment>
<dbReference type="EMBL" id="LIIK01000033">
    <property type="protein sequence ID" value="KQM08528.1"/>
    <property type="molecule type" value="Genomic_DNA"/>
</dbReference>
<name>A0A0Q4B660_9BACT</name>
<dbReference type="SUPFAM" id="SSF141259">
    <property type="entry name" value="CarD-like"/>
    <property type="match status" value="1"/>
</dbReference>
<gene>
    <name evidence="13" type="primary">mfd</name>
    <name evidence="16" type="ORF">AL399_06810</name>
</gene>
<evidence type="ECO:0000256" key="13">
    <source>
        <dbReference type="HAMAP-Rule" id="MF_00969"/>
    </source>
</evidence>
<evidence type="ECO:0000256" key="10">
    <source>
        <dbReference type="ARBA" id="ARBA00061104"/>
    </source>
</evidence>
<dbReference type="Gene3D" id="3.40.50.300">
    <property type="entry name" value="P-loop containing nucleotide triphosphate hydrolases"/>
    <property type="match status" value="2"/>
</dbReference>
<evidence type="ECO:0000313" key="16">
    <source>
        <dbReference type="EMBL" id="KQM08528.1"/>
    </source>
</evidence>
<evidence type="ECO:0000256" key="8">
    <source>
        <dbReference type="ARBA" id="ARBA00023125"/>
    </source>
</evidence>
<dbReference type="InterPro" id="IPR047112">
    <property type="entry name" value="RecG/Mfd"/>
</dbReference>
<dbReference type="InterPro" id="IPR041471">
    <property type="entry name" value="UvrB_inter"/>
</dbReference>
<dbReference type="Gene3D" id="3.90.1150.50">
    <property type="entry name" value="Transcription-repair-coupling factor, D7 domain"/>
    <property type="match status" value="1"/>
</dbReference>
<organism evidence="16 17">
    <name type="scientific">Candidatus [Bacteroides] periocalifornicus</name>
    <dbReference type="NCBI Taxonomy" id="1702214"/>
    <lineage>
        <taxon>Bacteria</taxon>
        <taxon>Pseudomonadati</taxon>
        <taxon>Bacteroidota</taxon>
    </lineage>
</organism>
<evidence type="ECO:0000256" key="3">
    <source>
        <dbReference type="ARBA" id="ARBA00022741"/>
    </source>
</evidence>
<dbReference type="Pfam" id="PF00270">
    <property type="entry name" value="DEAD"/>
    <property type="match status" value="1"/>
</dbReference>
<dbReference type="InterPro" id="IPR005118">
    <property type="entry name" value="TRCF_C"/>
</dbReference>
<dbReference type="AlphaFoldDB" id="A0A0Q4B660"/>
<dbReference type="EC" id="3.6.4.-" evidence="13"/>
<evidence type="ECO:0000256" key="7">
    <source>
        <dbReference type="ARBA" id="ARBA00022840"/>
    </source>
</evidence>
<evidence type="ECO:0000256" key="6">
    <source>
        <dbReference type="ARBA" id="ARBA00022806"/>
    </source>
</evidence>
<keyword evidence="9 13" id="KW-0234">DNA repair</keyword>
<dbReference type="NCBIfam" id="TIGR00580">
    <property type="entry name" value="mfd"/>
    <property type="match status" value="1"/>
</dbReference>
<dbReference type="Pfam" id="PF00271">
    <property type="entry name" value="Helicase_C"/>
    <property type="match status" value="1"/>
</dbReference>
<evidence type="ECO:0000256" key="9">
    <source>
        <dbReference type="ARBA" id="ARBA00023204"/>
    </source>
</evidence>
<dbReference type="GO" id="GO:0016787">
    <property type="term" value="F:hydrolase activity"/>
    <property type="evidence" value="ECO:0007669"/>
    <property type="project" value="UniProtKB-KW"/>
</dbReference>
<dbReference type="InterPro" id="IPR011545">
    <property type="entry name" value="DEAD/DEAH_box_helicase_dom"/>
</dbReference>
<dbReference type="GO" id="GO:0006355">
    <property type="term" value="P:regulation of DNA-templated transcription"/>
    <property type="evidence" value="ECO:0007669"/>
    <property type="project" value="UniProtKB-UniRule"/>
</dbReference>
<keyword evidence="8 13" id="KW-0238">DNA-binding</keyword>
<dbReference type="InterPro" id="IPR027417">
    <property type="entry name" value="P-loop_NTPase"/>
</dbReference>
<evidence type="ECO:0000256" key="12">
    <source>
        <dbReference type="ARBA" id="ARBA00070128"/>
    </source>
</evidence>
<dbReference type="FunFam" id="3.40.50.300:FF:000546">
    <property type="entry name" value="Transcription-repair-coupling factor"/>
    <property type="match status" value="1"/>
</dbReference>
<dbReference type="InterPro" id="IPR036101">
    <property type="entry name" value="CarD-like/TRCF_RID_sf"/>
</dbReference>
<protein>
    <recommendedName>
        <fullName evidence="12 13">Transcription-repair-coupling factor</fullName>
        <shortName evidence="13">TRCF</shortName>
        <ecNumber evidence="13">3.6.4.-</ecNumber>
    </recommendedName>
</protein>
<evidence type="ECO:0000256" key="2">
    <source>
        <dbReference type="ARBA" id="ARBA00022490"/>
    </source>
</evidence>
<comment type="subcellular location">
    <subcellularLocation>
        <location evidence="1 13">Cytoplasm</location>
    </subcellularLocation>
</comment>
<keyword evidence="5 13" id="KW-0378">Hydrolase</keyword>